<evidence type="ECO:0000313" key="2">
    <source>
        <dbReference type="Proteomes" id="UP001234202"/>
    </source>
</evidence>
<comment type="caution">
    <text evidence="1">The sequence shown here is derived from an EMBL/GenBank/DDBJ whole genome shotgun (WGS) entry which is preliminary data.</text>
</comment>
<name>A0ACC2X2Y6_9TREE</name>
<gene>
    <name evidence="1" type="ORF">QFC24_006403</name>
</gene>
<sequence length="629" mass="67916">MSAGEVNIHSIPRSKVASAFGSEPVPQSEENLPAKLNVHSSFLTEDPSRGGVQAYMYALGLSPEDLHKAQVCIASVWFEGNPCNTHLNDFGKIVKKGVQDAGMIGFQTATVGVSIFAFEFEARWLTSWDLRGTDSIETIMQAHRYDSAILLPACDKNMPGAMIAAARFNRPTLIIYGGAIQAGTRTVDCPALNAKAGDPLNIGSFYESYGGYIAGDVSKEQHDDVVRHACPGYGSCSGMFTANTMSSIMEAMGMSLPNSSSLPAVYPEKQQECARAGKYLRTLMEKNIRPLDIMTRPAFLNAIVITMVLCGSTNAVLHLLAVARAANVELDIDDFQKIADKTPVLADLQPSGKYVMEDVHKVGGMPAILKYLMQHGMIDGSIMTVTGKTMAENLEHAPTLDFTNQDVIRPLENPMKETGHLRILKGNLSPRGAVAKITGKEGLYFQGKAMCFDEEQKALDAIAEHRLVKGTVVVLRYKGEFGFMACYSQRAAWERMTLIVCAVGLTGPKGGPGMPEMLKVTGAIMGAGLGSSTALITDGRFSGASRGFVVGHISPEAFSGGPIAMVKDGDIVTIDAVKNTLSVDVSDEEMKKRAEEWEKTGKREYRFKRGVLYKYARDAADASVGAYTD</sequence>
<reference evidence="1" key="1">
    <citation type="submission" date="2023-04" db="EMBL/GenBank/DDBJ databases">
        <title>Draft Genome sequencing of Naganishia species isolated from polar environments using Oxford Nanopore Technology.</title>
        <authorList>
            <person name="Leo P."/>
            <person name="Venkateswaran K."/>
        </authorList>
    </citation>
    <scope>NUCLEOTIDE SEQUENCE</scope>
    <source>
        <strain evidence="1">DBVPG 5303</strain>
    </source>
</reference>
<protein>
    <submittedName>
        <fullName evidence="1">Uncharacterized protein</fullName>
    </submittedName>
</protein>
<dbReference type="Proteomes" id="UP001234202">
    <property type="component" value="Unassembled WGS sequence"/>
</dbReference>
<organism evidence="1 2">
    <name type="scientific">Naganishia onofrii</name>
    <dbReference type="NCBI Taxonomy" id="1851511"/>
    <lineage>
        <taxon>Eukaryota</taxon>
        <taxon>Fungi</taxon>
        <taxon>Dikarya</taxon>
        <taxon>Basidiomycota</taxon>
        <taxon>Agaricomycotina</taxon>
        <taxon>Tremellomycetes</taxon>
        <taxon>Filobasidiales</taxon>
        <taxon>Filobasidiaceae</taxon>
        <taxon>Naganishia</taxon>
    </lineage>
</organism>
<dbReference type="EMBL" id="JASBWV010000031">
    <property type="protein sequence ID" value="KAJ9117689.1"/>
    <property type="molecule type" value="Genomic_DNA"/>
</dbReference>
<accession>A0ACC2X2Y6</accession>
<keyword evidence="2" id="KW-1185">Reference proteome</keyword>
<proteinExistence type="predicted"/>
<evidence type="ECO:0000313" key="1">
    <source>
        <dbReference type="EMBL" id="KAJ9117689.1"/>
    </source>
</evidence>